<keyword evidence="1" id="KW-0812">Transmembrane</keyword>
<dbReference type="AlphaFoldDB" id="A0A0D2SRT1"/>
<proteinExistence type="predicted"/>
<dbReference type="OMA" id="DFQDDWA"/>
<protein>
    <submittedName>
        <fullName evidence="2">Uncharacterized protein</fullName>
    </submittedName>
</protein>
<name>A0A0D2SRT1_GOSRA</name>
<gene>
    <name evidence="2" type="ORF">B456_008G071800</name>
</gene>
<dbReference type="EMBL" id="CM001747">
    <property type="protein sequence ID" value="KJB46794.1"/>
    <property type="molecule type" value="Genomic_DNA"/>
</dbReference>
<evidence type="ECO:0000313" key="3">
    <source>
        <dbReference type="Proteomes" id="UP000032304"/>
    </source>
</evidence>
<feature type="transmembrane region" description="Helical" evidence="1">
    <location>
        <begin position="23"/>
        <end position="43"/>
    </location>
</feature>
<reference evidence="2 3" key="1">
    <citation type="journal article" date="2012" name="Nature">
        <title>Repeated polyploidization of Gossypium genomes and the evolution of spinnable cotton fibres.</title>
        <authorList>
            <person name="Paterson A.H."/>
            <person name="Wendel J.F."/>
            <person name="Gundlach H."/>
            <person name="Guo H."/>
            <person name="Jenkins J."/>
            <person name="Jin D."/>
            <person name="Llewellyn D."/>
            <person name="Showmaker K.C."/>
            <person name="Shu S."/>
            <person name="Udall J."/>
            <person name="Yoo M.J."/>
            <person name="Byers R."/>
            <person name="Chen W."/>
            <person name="Doron-Faigenboim A."/>
            <person name="Duke M.V."/>
            <person name="Gong L."/>
            <person name="Grimwood J."/>
            <person name="Grover C."/>
            <person name="Grupp K."/>
            <person name="Hu G."/>
            <person name="Lee T.H."/>
            <person name="Li J."/>
            <person name="Lin L."/>
            <person name="Liu T."/>
            <person name="Marler B.S."/>
            <person name="Page J.T."/>
            <person name="Roberts A.W."/>
            <person name="Romanel E."/>
            <person name="Sanders W.S."/>
            <person name="Szadkowski E."/>
            <person name="Tan X."/>
            <person name="Tang H."/>
            <person name="Xu C."/>
            <person name="Wang J."/>
            <person name="Wang Z."/>
            <person name="Zhang D."/>
            <person name="Zhang L."/>
            <person name="Ashrafi H."/>
            <person name="Bedon F."/>
            <person name="Bowers J.E."/>
            <person name="Brubaker C.L."/>
            <person name="Chee P.W."/>
            <person name="Das S."/>
            <person name="Gingle A.R."/>
            <person name="Haigler C.H."/>
            <person name="Harker D."/>
            <person name="Hoffmann L.V."/>
            <person name="Hovav R."/>
            <person name="Jones D.C."/>
            <person name="Lemke C."/>
            <person name="Mansoor S."/>
            <person name="ur Rahman M."/>
            <person name="Rainville L.N."/>
            <person name="Rambani A."/>
            <person name="Reddy U.K."/>
            <person name="Rong J.K."/>
            <person name="Saranga Y."/>
            <person name="Scheffler B.E."/>
            <person name="Scheffler J.A."/>
            <person name="Stelly D.M."/>
            <person name="Triplett B.A."/>
            <person name="Van Deynze A."/>
            <person name="Vaslin M.F."/>
            <person name="Waghmare V.N."/>
            <person name="Walford S.A."/>
            <person name="Wright R.J."/>
            <person name="Zaki E.A."/>
            <person name="Zhang T."/>
            <person name="Dennis E.S."/>
            <person name="Mayer K.F."/>
            <person name="Peterson D.G."/>
            <person name="Rokhsar D.S."/>
            <person name="Wang X."/>
            <person name="Schmutz J."/>
        </authorList>
    </citation>
    <scope>NUCLEOTIDE SEQUENCE [LARGE SCALE GENOMIC DNA]</scope>
</reference>
<dbReference type="Proteomes" id="UP000032304">
    <property type="component" value="Chromosome 8"/>
</dbReference>
<sequence length="67" mass="7812">MGKLYHVLLNHFLNHLRCLFDPVAIYSKTTAFHGLGVCSLVLFSPYMRKGNRFKTNNHVLDFQDDWA</sequence>
<dbReference type="Gramene" id="KJB46794">
    <property type="protein sequence ID" value="KJB46794"/>
    <property type="gene ID" value="B456_008G071800"/>
</dbReference>
<keyword evidence="3" id="KW-1185">Reference proteome</keyword>
<evidence type="ECO:0000313" key="2">
    <source>
        <dbReference type="EMBL" id="KJB46794.1"/>
    </source>
</evidence>
<keyword evidence="1" id="KW-0472">Membrane</keyword>
<organism evidence="2 3">
    <name type="scientific">Gossypium raimondii</name>
    <name type="common">Peruvian cotton</name>
    <name type="synonym">Gossypium klotzschianum subsp. raimondii</name>
    <dbReference type="NCBI Taxonomy" id="29730"/>
    <lineage>
        <taxon>Eukaryota</taxon>
        <taxon>Viridiplantae</taxon>
        <taxon>Streptophyta</taxon>
        <taxon>Embryophyta</taxon>
        <taxon>Tracheophyta</taxon>
        <taxon>Spermatophyta</taxon>
        <taxon>Magnoliopsida</taxon>
        <taxon>eudicotyledons</taxon>
        <taxon>Gunneridae</taxon>
        <taxon>Pentapetalae</taxon>
        <taxon>rosids</taxon>
        <taxon>malvids</taxon>
        <taxon>Malvales</taxon>
        <taxon>Malvaceae</taxon>
        <taxon>Malvoideae</taxon>
        <taxon>Gossypium</taxon>
    </lineage>
</organism>
<keyword evidence="1" id="KW-1133">Transmembrane helix</keyword>
<accession>A0A0D2SRT1</accession>
<evidence type="ECO:0000256" key="1">
    <source>
        <dbReference type="SAM" id="Phobius"/>
    </source>
</evidence>